<gene>
    <name evidence="1" type="ORF">CK820_G0012735</name>
</gene>
<dbReference type="PANTHER" id="PTHR46254">
    <property type="entry name" value="PROTEIN GVQW1-RELATED"/>
    <property type="match status" value="1"/>
</dbReference>
<name>A0A2J8QVJ2_PANTR</name>
<comment type="caution">
    <text evidence="1">The sequence shown here is derived from an EMBL/GenBank/DDBJ whole genome shotgun (WGS) entry which is preliminary data.</text>
</comment>
<dbReference type="AlphaFoldDB" id="A0A2J8QVJ2"/>
<organism evidence="1">
    <name type="scientific">Pan troglodytes</name>
    <name type="common">Chimpanzee</name>
    <dbReference type="NCBI Taxonomy" id="9598"/>
    <lineage>
        <taxon>Eukaryota</taxon>
        <taxon>Metazoa</taxon>
        <taxon>Chordata</taxon>
        <taxon>Craniata</taxon>
        <taxon>Vertebrata</taxon>
        <taxon>Euteleostomi</taxon>
        <taxon>Mammalia</taxon>
        <taxon>Eutheria</taxon>
        <taxon>Euarchontoglires</taxon>
        <taxon>Primates</taxon>
        <taxon>Haplorrhini</taxon>
        <taxon>Catarrhini</taxon>
        <taxon>Hominidae</taxon>
        <taxon>Pan</taxon>
    </lineage>
</organism>
<accession>A0A2J8QVJ2</accession>
<proteinExistence type="predicted"/>
<dbReference type="EMBL" id="NBAG03000011">
    <property type="protein sequence ID" value="PNJ00288.1"/>
    <property type="molecule type" value="Genomic_DNA"/>
</dbReference>
<evidence type="ECO:0000313" key="1">
    <source>
        <dbReference type="EMBL" id="PNJ00288.1"/>
    </source>
</evidence>
<sequence length="86" mass="9762">MAIEGGERTCGVHELICIRKDRVFLCGQAGVQWRHLGSLQPPPPGFKRFFCLSLPSSWDYSISRGSWIFVSCWGVYYLDAAPFSLY</sequence>
<protein>
    <submittedName>
        <fullName evidence="1">SYT14 isoform 8</fullName>
    </submittedName>
</protein>
<reference evidence="1" key="1">
    <citation type="submission" date="2017-12" db="EMBL/GenBank/DDBJ databases">
        <title>High-resolution comparative analysis of great ape genomes.</title>
        <authorList>
            <person name="Pollen A."/>
            <person name="Hastie A."/>
            <person name="Hormozdiari F."/>
            <person name="Dougherty M."/>
            <person name="Liu R."/>
            <person name="Chaisson M."/>
            <person name="Hoppe E."/>
            <person name="Hill C."/>
            <person name="Pang A."/>
            <person name="Hillier L."/>
            <person name="Baker C."/>
            <person name="Armstrong J."/>
            <person name="Shendure J."/>
            <person name="Paten B."/>
            <person name="Wilson R."/>
            <person name="Chao H."/>
            <person name="Schneider V."/>
            <person name="Ventura M."/>
            <person name="Kronenberg Z."/>
            <person name="Murali S."/>
            <person name="Gordon D."/>
            <person name="Cantsilieris S."/>
            <person name="Munson K."/>
            <person name="Nelson B."/>
            <person name="Raja A."/>
            <person name="Underwood J."/>
            <person name="Diekhans M."/>
            <person name="Fiddes I."/>
            <person name="Haussler D."/>
            <person name="Eichler E."/>
        </authorList>
    </citation>
    <scope>NUCLEOTIDE SEQUENCE [LARGE SCALE GENOMIC DNA]</scope>
    <source>
        <strain evidence="1">Yerkes chimp pedigree #C0471</strain>
    </source>
</reference>